<dbReference type="InterPro" id="IPR036249">
    <property type="entry name" value="Thioredoxin-like_sf"/>
</dbReference>
<evidence type="ECO:0000259" key="8">
    <source>
        <dbReference type="PROSITE" id="PS50033"/>
    </source>
</evidence>
<evidence type="ECO:0000256" key="4">
    <source>
        <dbReference type="ARBA" id="ARBA00041575"/>
    </source>
</evidence>
<feature type="compositionally biased region" description="Basic and acidic residues" evidence="6">
    <location>
        <begin position="484"/>
        <end position="499"/>
    </location>
</feature>
<dbReference type="SUPFAM" id="SSF52833">
    <property type="entry name" value="Thioredoxin-like"/>
    <property type="match status" value="1"/>
</dbReference>
<dbReference type="GO" id="GO:0036503">
    <property type="term" value="P:ERAD pathway"/>
    <property type="evidence" value="ECO:0007669"/>
    <property type="project" value="TreeGrafter"/>
</dbReference>
<feature type="region of interest" description="Disordered" evidence="6">
    <location>
        <begin position="289"/>
        <end position="309"/>
    </location>
</feature>
<evidence type="ECO:0000313" key="9">
    <source>
        <dbReference type="EMBL" id="KAK4192591.1"/>
    </source>
</evidence>
<comment type="subcellular location">
    <subcellularLocation>
        <location evidence="1">Endoplasmic reticulum membrane</location>
        <topology evidence="1">Peripheral membrane protein</topology>
    </subcellularLocation>
</comment>
<feature type="compositionally biased region" description="Polar residues" evidence="6">
    <location>
        <begin position="500"/>
        <end position="510"/>
    </location>
</feature>
<evidence type="ECO:0000313" key="10">
    <source>
        <dbReference type="Proteomes" id="UP001302126"/>
    </source>
</evidence>
<feature type="compositionally biased region" description="Basic and acidic residues" evidence="6">
    <location>
        <begin position="207"/>
        <end position="228"/>
    </location>
</feature>
<dbReference type="CDD" id="cd01767">
    <property type="entry name" value="UBX"/>
    <property type="match status" value="1"/>
</dbReference>
<dbReference type="SMART" id="SM00166">
    <property type="entry name" value="UBX"/>
    <property type="match status" value="1"/>
</dbReference>
<dbReference type="PANTHER" id="PTHR46424">
    <property type="entry name" value="UBX DOMAIN-CONTAINING PROTEIN 4"/>
    <property type="match status" value="1"/>
</dbReference>
<accession>A0AAN7AL02</accession>
<reference evidence="9" key="1">
    <citation type="journal article" date="2023" name="Mol. Phylogenet. Evol.">
        <title>Genome-scale phylogeny and comparative genomics of the fungal order Sordariales.</title>
        <authorList>
            <person name="Hensen N."/>
            <person name="Bonometti L."/>
            <person name="Westerberg I."/>
            <person name="Brannstrom I.O."/>
            <person name="Guillou S."/>
            <person name="Cros-Aarteil S."/>
            <person name="Calhoun S."/>
            <person name="Haridas S."/>
            <person name="Kuo A."/>
            <person name="Mondo S."/>
            <person name="Pangilinan J."/>
            <person name="Riley R."/>
            <person name="LaButti K."/>
            <person name="Andreopoulos B."/>
            <person name="Lipzen A."/>
            <person name="Chen C."/>
            <person name="Yan M."/>
            <person name="Daum C."/>
            <person name="Ng V."/>
            <person name="Clum A."/>
            <person name="Steindorff A."/>
            <person name="Ohm R.A."/>
            <person name="Martin F."/>
            <person name="Silar P."/>
            <person name="Natvig D.O."/>
            <person name="Lalanne C."/>
            <person name="Gautier V."/>
            <person name="Ament-Velasquez S.L."/>
            <person name="Kruys A."/>
            <person name="Hutchinson M.I."/>
            <person name="Powell A.J."/>
            <person name="Barry K."/>
            <person name="Miller A.N."/>
            <person name="Grigoriev I.V."/>
            <person name="Debuchy R."/>
            <person name="Gladieux P."/>
            <person name="Hiltunen Thoren M."/>
            <person name="Johannesson H."/>
        </authorList>
    </citation>
    <scope>NUCLEOTIDE SEQUENCE</scope>
    <source>
        <strain evidence="9">PSN309</strain>
    </source>
</reference>
<keyword evidence="7" id="KW-1133">Transmembrane helix</keyword>
<feature type="region of interest" description="Disordered" evidence="6">
    <location>
        <begin position="460"/>
        <end position="518"/>
    </location>
</feature>
<comment type="subunit">
    <text evidence="3">Directly interacts with VCP. Interacts with UBQLN1. Forms a complex with VCP and UBQLN1.</text>
</comment>
<reference evidence="9" key="2">
    <citation type="submission" date="2023-05" db="EMBL/GenBank/DDBJ databases">
        <authorList>
            <consortium name="Lawrence Berkeley National Laboratory"/>
            <person name="Steindorff A."/>
            <person name="Hensen N."/>
            <person name="Bonometti L."/>
            <person name="Westerberg I."/>
            <person name="Brannstrom I.O."/>
            <person name="Guillou S."/>
            <person name="Cros-Aarteil S."/>
            <person name="Calhoun S."/>
            <person name="Haridas S."/>
            <person name="Kuo A."/>
            <person name="Mondo S."/>
            <person name="Pangilinan J."/>
            <person name="Riley R."/>
            <person name="Labutti K."/>
            <person name="Andreopoulos B."/>
            <person name="Lipzen A."/>
            <person name="Chen C."/>
            <person name="Yanf M."/>
            <person name="Daum C."/>
            <person name="Ng V."/>
            <person name="Clum A."/>
            <person name="Ohm R."/>
            <person name="Martin F."/>
            <person name="Silar P."/>
            <person name="Natvig D."/>
            <person name="Lalanne C."/>
            <person name="Gautier V."/>
            <person name="Ament-Velasquez S.L."/>
            <person name="Kruys A."/>
            <person name="Hutchinson M.I."/>
            <person name="Powell A.J."/>
            <person name="Barry K."/>
            <person name="Miller A.N."/>
            <person name="Grigoriev I.V."/>
            <person name="Debuchy R."/>
            <person name="Gladieux P."/>
            <person name="Thoren M.H."/>
            <person name="Johannesson H."/>
        </authorList>
    </citation>
    <scope>NUCLEOTIDE SEQUENCE</scope>
    <source>
        <strain evidence="9">PSN309</strain>
    </source>
</reference>
<dbReference type="Gene3D" id="3.10.20.90">
    <property type="entry name" value="Phosphatidylinositol 3-kinase Catalytic Subunit, Chain A, domain 1"/>
    <property type="match status" value="1"/>
</dbReference>
<evidence type="ECO:0000256" key="2">
    <source>
        <dbReference type="ARBA" id="ARBA00023230"/>
    </source>
</evidence>
<name>A0AAN7AL02_9PEZI</name>
<proteinExistence type="predicted"/>
<dbReference type="Proteomes" id="UP001302126">
    <property type="component" value="Unassembled WGS sequence"/>
</dbReference>
<keyword evidence="2" id="KW-0834">Unfolded protein response</keyword>
<protein>
    <recommendedName>
        <fullName evidence="4">UBX domain-containing protein 2</fullName>
    </recommendedName>
</protein>
<comment type="function">
    <text evidence="5">Involved in endoplasmic reticulum-associated protein degradation (ERAD). Acts as a platform to recruit both UBQLN1 and VCP to the ER during ERAD.</text>
</comment>
<dbReference type="EMBL" id="MU864354">
    <property type="protein sequence ID" value="KAK4192591.1"/>
    <property type="molecule type" value="Genomic_DNA"/>
</dbReference>
<sequence length="518" mass="55790">MAFFQGTLQEGIASALAQLKSVVCFVTDGQDESQLWENEFLKEGDVMSTLTSTAVLLRLEAGSTEEGFLAQLYPIPKKPTVVIIKDGALKEYIAAGVSKDVFRERLLKALGLPATQNASVPSQTRTETAESTAAVAQAAPAPSASSTSSPSQKTPEDSNADSSDSAASPAPAPAPTLASVPTPQQSFNSSSQAQAVAAAQRATELTNQRKEEEARKRREEKGKAREEPPASPPPAATDAPHKHAEALKKKQQEAREERQRILRAIEADKAERKARLAAAQAERKAAAAAAEAQSAEAPSTPIPSAAKTKRFSEHAAIQVRLFDGSTIRNRFSSTSTLKEVRQWVDENREDGKDAYTFKILLTPLPSKTIDTTEEDKTLRDLELTPSATLILVHIPKAASAYSSRRLRSAVSSAGSASSATQEVEGNIFQRFIGFILAIINGFFNGISTFFSALFSTSAPPGGGYESDGSQNPDVQASERPVQQNDRRIGGLDSIRRRNEQQFYNGNSTNFEPRPDDEE</sequence>
<evidence type="ECO:0000256" key="3">
    <source>
        <dbReference type="ARBA" id="ARBA00038812"/>
    </source>
</evidence>
<dbReference type="GO" id="GO:0006986">
    <property type="term" value="P:response to unfolded protein"/>
    <property type="evidence" value="ECO:0007669"/>
    <property type="project" value="UniProtKB-KW"/>
</dbReference>
<feature type="compositionally biased region" description="Low complexity" evidence="6">
    <location>
        <begin position="122"/>
        <end position="153"/>
    </location>
</feature>
<feature type="region of interest" description="Disordered" evidence="6">
    <location>
        <begin position="116"/>
        <end position="260"/>
    </location>
</feature>
<keyword evidence="7" id="KW-0472">Membrane</keyword>
<comment type="caution">
    <text evidence="9">The sequence shown here is derived from an EMBL/GenBank/DDBJ whole genome shotgun (WGS) entry which is preliminary data.</text>
</comment>
<dbReference type="SUPFAM" id="SSF54236">
    <property type="entry name" value="Ubiquitin-like"/>
    <property type="match status" value="1"/>
</dbReference>
<evidence type="ECO:0000256" key="7">
    <source>
        <dbReference type="SAM" id="Phobius"/>
    </source>
</evidence>
<feature type="domain" description="UBX" evidence="8">
    <location>
        <begin position="310"/>
        <end position="391"/>
    </location>
</feature>
<dbReference type="PANTHER" id="PTHR46424:SF1">
    <property type="entry name" value="UBX DOMAIN-CONTAINING PROTEIN 4"/>
    <property type="match status" value="1"/>
</dbReference>
<dbReference type="AlphaFoldDB" id="A0AAN7AL02"/>
<dbReference type="InterPro" id="IPR029071">
    <property type="entry name" value="Ubiquitin-like_domsf"/>
</dbReference>
<organism evidence="9 10">
    <name type="scientific">Podospora australis</name>
    <dbReference type="NCBI Taxonomy" id="1536484"/>
    <lineage>
        <taxon>Eukaryota</taxon>
        <taxon>Fungi</taxon>
        <taxon>Dikarya</taxon>
        <taxon>Ascomycota</taxon>
        <taxon>Pezizomycotina</taxon>
        <taxon>Sordariomycetes</taxon>
        <taxon>Sordariomycetidae</taxon>
        <taxon>Sordariales</taxon>
        <taxon>Podosporaceae</taxon>
        <taxon>Podospora</taxon>
    </lineage>
</organism>
<dbReference type="PROSITE" id="PS50033">
    <property type="entry name" value="UBX"/>
    <property type="match status" value="1"/>
</dbReference>
<dbReference type="GO" id="GO:0005789">
    <property type="term" value="C:endoplasmic reticulum membrane"/>
    <property type="evidence" value="ECO:0007669"/>
    <property type="project" value="UniProtKB-SubCell"/>
</dbReference>
<keyword evidence="10" id="KW-1185">Reference proteome</keyword>
<keyword evidence="7" id="KW-0812">Transmembrane</keyword>
<gene>
    <name evidence="9" type="ORF">QBC35DRAFT_484348</name>
</gene>
<dbReference type="Pfam" id="PF23187">
    <property type="entry name" value="UBX7_N"/>
    <property type="match status" value="1"/>
</dbReference>
<feature type="transmembrane region" description="Helical" evidence="7">
    <location>
        <begin position="431"/>
        <end position="454"/>
    </location>
</feature>
<dbReference type="Pfam" id="PF00789">
    <property type="entry name" value="UBX"/>
    <property type="match status" value="1"/>
</dbReference>
<evidence type="ECO:0000256" key="5">
    <source>
        <dbReference type="ARBA" id="ARBA00046062"/>
    </source>
</evidence>
<feature type="compositionally biased region" description="Basic and acidic residues" evidence="6">
    <location>
        <begin position="239"/>
        <end position="260"/>
    </location>
</feature>
<evidence type="ECO:0000256" key="1">
    <source>
        <dbReference type="ARBA" id="ARBA00004406"/>
    </source>
</evidence>
<feature type="compositionally biased region" description="Low complexity" evidence="6">
    <location>
        <begin position="160"/>
        <end position="202"/>
    </location>
</feature>
<evidence type="ECO:0000256" key="6">
    <source>
        <dbReference type="SAM" id="MobiDB-lite"/>
    </source>
</evidence>
<dbReference type="InterPro" id="IPR001012">
    <property type="entry name" value="UBX_dom"/>
</dbReference>